<dbReference type="PANTHER" id="PTHR36885">
    <property type="entry name" value="EXPRESSED PROTEIN"/>
    <property type="match status" value="1"/>
</dbReference>
<dbReference type="OrthoDB" id="691329at2759"/>
<protein>
    <submittedName>
        <fullName evidence="1">Uncharacterized protein</fullName>
    </submittedName>
</protein>
<proteinExistence type="predicted"/>
<organism evidence="1 2">
    <name type="scientific">Zingiber officinale</name>
    <name type="common">Ginger</name>
    <name type="synonym">Amomum zingiber</name>
    <dbReference type="NCBI Taxonomy" id="94328"/>
    <lineage>
        <taxon>Eukaryota</taxon>
        <taxon>Viridiplantae</taxon>
        <taxon>Streptophyta</taxon>
        <taxon>Embryophyta</taxon>
        <taxon>Tracheophyta</taxon>
        <taxon>Spermatophyta</taxon>
        <taxon>Magnoliopsida</taxon>
        <taxon>Liliopsida</taxon>
        <taxon>Zingiberales</taxon>
        <taxon>Zingiberaceae</taxon>
        <taxon>Zingiber</taxon>
    </lineage>
</organism>
<keyword evidence="2" id="KW-1185">Reference proteome</keyword>
<evidence type="ECO:0000313" key="2">
    <source>
        <dbReference type="Proteomes" id="UP000734854"/>
    </source>
</evidence>
<dbReference type="Proteomes" id="UP000734854">
    <property type="component" value="Unassembled WGS sequence"/>
</dbReference>
<reference evidence="1 2" key="1">
    <citation type="submission" date="2020-08" db="EMBL/GenBank/DDBJ databases">
        <title>Plant Genome Project.</title>
        <authorList>
            <person name="Zhang R.-G."/>
        </authorList>
    </citation>
    <scope>NUCLEOTIDE SEQUENCE [LARGE SCALE GENOMIC DNA]</scope>
    <source>
        <tissue evidence="1">Rhizome</tissue>
    </source>
</reference>
<dbReference type="EMBL" id="JACMSC010000009">
    <property type="protein sequence ID" value="KAG6508720.1"/>
    <property type="molecule type" value="Genomic_DNA"/>
</dbReference>
<dbReference type="PANTHER" id="PTHR36885:SF2">
    <property type="entry name" value="DUF4378 DOMAIN-CONTAINING PROTEIN"/>
    <property type="match status" value="1"/>
</dbReference>
<name>A0A8J5GQB9_ZINOF</name>
<comment type="caution">
    <text evidence="1">The sequence shown here is derived from an EMBL/GenBank/DDBJ whole genome shotgun (WGS) entry which is preliminary data.</text>
</comment>
<gene>
    <name evidence="1" type="ORF">ZIOFF_034100</name>
</gene>
<sequence length="215" mass="24750">MKPHGRLLSELLEQQQEPFVLDLYLVERGYFEGCLASRSCSLCWPGKGCKRLKLLTSHGFRSWRKALSWFHRAPHLNNVPKHNACSSSSWNYNIAHYDAKEEKSGMSLSLPRKVLRIFNDFLEVAYAPAFYQLIGSKRQIYEWSASERKMLSAKIPPLNSTRHLVISELSCSSDVEWSEFPSQVGEIGVELEATLFEDIKEETISDMICDIVWFI</sequence>
<dbReference type="AlphaFoldDB" id="A0A8J5GQB9"/>
<accession>A0A8J5GQB9</accession>
<evidence type="ECO:0000313" key="1">
    <source>
        <dbReference type="EMBL" id="KAG6508720.1"/>
    </source>
</evidence>